<dbReference type="PANTHER" id="PTHR10537">
    <property type="entry name" value="DNA PRIMASE LARGE SUBUNIT"/>
    <property type="match status" value="1"/>
</dbReference>
<dbReference type="Pfam" id="PF04104">
    <property type="entry name" value="DNA_primase_lrg"/>
    <property type="match status" value="1"/>
</dbReference>
<sequence length="142" mass="16260">ILDENMSRLTGGELPSDVLMEGFPPCIRHAFEGLKAGKRLSHMERFALTSFLINAGMEIEDIVSLFMSVTDFDEGFTRYQIEHIAGLRGGRTKYTPPTCSTLRTHSVCHNPDRLCEHVKHPLNYYRIKVRDHQREQEAVQAE</sequence>
<dbReference type="GO" id="GO:0006269">
    <property type="term" value="P:DNA replication, synthesis of primer"/>
    <property type="evidence" value="ECO:0007669"/>
    <property type="project" value="UniProtKB-KW"/>
</dbReference>
<dbReference type="EMBL" id="BARV01015914">
    <property type="protein sequence ID" value="GAI20953.1"/>
    <property type="molecule type" value="Genomic_DNA"/>
</dbReference>
<evidence type="ECO:0000256" key="1">
    <source>
        <dbReference type="ARBA" id="ARBA00001966"/>
    </source>
</evidence>
<dbReference type="InterPro" id="IPR007238">
    <property type="entry name" value="DNA_primase_lsu_euk/arc"/>
</dbReference>
<evidence type="ECO:0000256" key="7">
    <source>
        <dbReference type="ARBA" id="ARBA00023014"/>
    </source>
</evidence>
<feature type="non-terminal residue" evidence="9">
    <location>
        <position position="1"/>
    </location>
</feature>
<feature type="domain" description="DNA primase large subunit C-terminal" evidence="8">
    <location>
        <begin position="20"/>
        <end position="119"/>
    </location>
</feature>
<proteinExistence type="predicted"/>
<reference evidence="9" key="1">
    <citation type="journal article" date="2014" name="Front. Microbiol.">
        <title>High frequency of phylogenetically diverse reductive dehalogenase-homologous genes in deep subseafloor sedimentary metagenomes.</title>
        <authorList>
            <person name="Kawai M."/>
            <person name="Futagami T."/>
            <person name="Toyoda A."/>
            <person name="Takaki Y."/>
            <person name="Nishi S."/>
            <person name="Hori S."/>
            <person name="Arai W."/>
            <person name="Tsubouchi T."/>
            <person name="Morono Y."/>
            <person name="Uchiyama I."/>
            <person name="Ito T."/>
            <person name="Fujiyama A."/>
            <person name="Inagaki F."/>
            <person name="Takami H."/>
        </authorList>
    </citation>
    <scope>NUCLEOTIDE SEQUENCE</scope>
    <source>
        <strain evidence="9">Expedition CK06-06</strain>
    </source>
</reference>
<dbReference type="PANTHER" id="PTHR10537:SF3">
    <property type="entry name" value="DNA PRIMASE LARGE SUBUNIT"/>
    <property type="match status" value="1"/>
</dbReference>
<evidence type="ECO:0000313" key="9">
    <source>
        <dbReference type="EMBL" id="GAI20953.1"/>
    </source>
</evidence>
<dbReference type="InterPro" id="IPR058560">
    <property type="entry name" value="DNA_primase_C"/>
</dbReference>
<keyword evidence="6" id="KW-0408">Iron</keyword>
<keyword evidence="7" id="KW-0411">Iron-sulfur</keyword>
<keyword evidence="3" id="KW-0639">Primosome</keyword>
<comment type="cofactor">
    <cofactor evidence="1">
        <name>[4Fe-4S] cluster</name>
        <dbReference type="ChEBI" id="CHEBI:49883"/>
    </cofactor>
</comment>
<keyword evidence="5" id="KW-0479">Metal-binding</keyword>
<dbReference type="GO" id="GO:0046872">
    <property type="term" value="F:metal ion binding"/>
    <property type="evidence" value="ECO:0007669"/>
    <property type="project" value="UniProtKB-KW"/>
</dbReference>
<name>X1LPF5_9ZZZZ</name>
<evidence type="ECO:0000256" key="3">
    <source>
        <dbReference type="ARBA" id="ARBA00022515"/>
    </source>
</evidence>
<keyword evidence="2" id="KW-0004">4Fe-4S</keyword>
<dbReference type="GO" id="GO:0051539">
    <property type="term" value="F:4 iron, 4 sulfur cluster binding"/>
    <property type="evidence" value="ECO:0007669"/>
    <property type="project" value="UniProtKB-KW"/>
</dbReference>
<dbReference type="AlphaFoldDB" id="X1LPF5"/>
<protein>
    <recommendedName>
        <fullName evidence="8">DNA primase large subunit C-terminal domain-containing protein</fullName>
    </recommendedName>
</protein>
<evidence type="ECO:0000256" key="4">
    <source>
        <dbReference type="ARBA" id="ARBA00022705"/>
    </source>
</evidence>
<accession>X1LPF5</accession>
<evidence type="ECO:0000256" key="5">
    <source>
        <dbReference type="ARBA" id="ARBA00022723"/>
    </source>
</evidence>
<dbReference type="GO" id="GO:0006270">
    <property type="term" value="P:DNA replication initiation"/>
    <property type="evidence" value="ECO:0007669"/>
    <property type="project" value="TreeGrafter"/>
</dbReference>
<comment type="caution">
    <text evidence="9">The sequence shown here is derived from an EMBL/GenBank/DDBJ whole genome shotgun (WGS) entry which is preliminary data.</text>
</comment>
<evidence type="ECO:0000256" key="2">
    <source>
        <dbReference type="ARBA" id="ARBA00022485"/>
    </source>
</evidence>
<keyword evidence="4" id="KW-0235">DNA replication</keyword>
<dbReference type="GO" id="GO:1990077">
    <property type="term" value="C:primosome complex"/>
    <property type="evidence" value="ECO:0007669"/>
    <property type="project" value="UniProtKB-KW"/>
</dbReference>
<gene>
    <name evidence="9" type="ORF">S06H3_27434</name>
</gene>
<evidence type="ECO:0000256" key="6">
    <source>
        <dbReference type="ARBA" id="ARBA00023004"/>
    </source>
</evidence>
<evidence type="ECO:0000259" key="8">
    <source>
        <dbReference type="Pfam" id="PF04104"/>
    </source>
</evidence>
<organism evidence="9">
    <name type="scientific">marine sediment metagenome</name>
    <dbReference type="NCBI Taxonomy" id="412755"/>
    <lineage>
        <taxon>unclassified sequences</taxon>
        <taxon>metagenomes</taxon>
        <taxon>ecological metagenomes</taxon>
    </lineage>
</organism>